<dbReference type="GeneID" id="124294087"/>
<evidence type="ECO:0000313" key="3">
    <source>
        <dbReference type="Proteomes" id="UP000829291"/>
    </source>
</evidence>
<sequence length="881" mass="99247">MERQYLPSTIHCRSSATYSASHRVLQDKDERGAREEEHRAQKALLLLKARDQQILLLENRVAQLENAAADMHAIASHVQANTPQTSDDTSYLSIAQGSSTSLDSQENSANVVRGQNSEANLNQLISDKLELTESKTGGRHPVLVPELKLSMLPPSDSDNELFSTPVLSKPRENDVGTDDKGSQNLVTCSVSEDTLHVLVNEPSKSIDAFSKYILAATPLEGKIGDDIRHVKPTGTMQPENAFPQTCNINVDQKIFPEMSERVPQNSNCSLQTLLIAAAARSQSKDSVFLNQCESNVKLDNTVTEQSGRGMDGSTASFAKSKSSCSTKLSPSVPWVRMKRQLRRKSRGHERGFCTKTEVVSRAADIRRQRIGIDSTSKSLSAVDGTFLESANRNGKGTGVIFQDEEAKLGSTSYSDHHAALSKIHVTTNSAPVKVNKHQQPGCLSDTNVFVGTLEGRKFSKHWSSNDKQTSQWLKEDVFNRGCEMNVTNRWDHMEQYCMEPAEDVSPLKKKYEEMIRNLEGKLNHLKLELEMAHKEKNNLHNQFERAIRDKKIEATRENAVHEKIVQICSSVLENFKPHAFNAKQSSGCARFKSNKSYKLYGKLTRKLHRKLRSALAVSDKLRYELEKTKEVLSEKTIQHDLLSQRFTKLKQQLEITELNLRDLNDKNSFLRKKFEDTRKWMEIKIGKDLHERNNVMQLKNVPKSRVIINLKNKTDEDVGTKTQLGSKQVKFLIVTTQGLARSESTNTNERSSLNTYKAQVANLVKEKEQAISKNKELEIDLTQLRNANAYLKVKGLLKQMNNHEEDLEVRAEFDDDASRNEALKTACSILKMTPEELSGFMKGRPVKKINTWLAEFHKITSRGDFSGDLAEHLLEEVFGSA</sequence>
<reference evidence="4" key="1">
    <citation type="submission" date="2025-08" db="UniProtKB">
        <authorList>
            <consortium name="RefSeq"/>
        </authorList>
    </citation>
    <scope>IDENTIFICATION</scope>
    <source>
        <tissue evidence="4">Thorax and Abdomen</tissue>
    </source>
</reference>
<feature type="compositionally biased region" description="Low complexity" evidence="2">
    <location>
        <begin position="319"/>
        <end position="329"/>
    </location>
</feature>
<keyword evidence="3" id="KW-1185">Reference proteome</keyword>
<feature type="coiled-coil region" evidence="1">
    <location>
        <begin position="753"/>
        <end position="794"/>
    </location>
</feature>
<evidence type="ECO:0000313" key="4">
    <source>
        <dbReference type="RefSeq" id="XP_046593902.1"/>
    </source>
</evidence>
<gene>
    <name evidence="4" type="primary">LOC124294087</name>
</gene>
<accession>A0ABM3G0W2</accession>
<dbReference type="Proteomes" id="UP000829291">
    <property type="component" value="Chromosome 4"/>
</dbReference>
<evidence type="ECO:0000256" key="2">
    <source>
        <dbReference type="SAM" id="MobiDB-lite"/>
    </source>
</evidence>
<organism evidence="3 4">
    <name type="scientific">Neodiprion lecontei</name>
    <name type="common">Redheaded pine sawfly</name>
    <dbReference type="NCBI Taxonomy" id="441921"/>
    <lineage>
        <taxon>Eukaryota</taxon>
        <taxon>Metazoa</taxon>
        <taxon>Ecdysozoa</taxon>
        <taxon>Arthropoda</taxon>
        <taxon>Hexapoda</taxon>
        <taxon>Insecta</taxon>
        <taxon>Pterygota</taxon>
        <taxon>Neoptera</taxon>
        <taxon>Endopterygota</taxon>
        <taxon>Hymenoptera</taxon>
        <taxon>Tenthredinoidea</taxon>
        <taxon>Diprionidae</taxon>
        <taxon>Diprioninae</taxon>
        <taxon>Neodiprion</taxon>
    </lineage>
</organism>
<dbReference type="RefSeq" id="XP_046593902.1">
    <property type="nucleotide sequence ID" value="XM_046737946.1"/>
</dbReference>
<feature type="coiled-coil region" evidence="1">
    <location>
        <begin position="646"/>
        <end position="673"/>
    </location>
</feature>
<feature type="region of interest" description="Disordered" evidence="2">
    <location>
        <begin position="303"/>
        <end position="329"/>
    </location>
</feature>
<evidence type="ECO:0000256" key="1">
    <source>
        <dbReference type="SAM" id="Coils"/>
    </source>
</evidence>
<name>A0ABM3G0W2_NEOLC</name>
<feature type="coiled-coil region" evidence="1">
    <location>
        <begin position="508"/>
        <end position="549"/>
    </location>
</feature>
<proteinExistence type="predicted"/>
<keyword evidence="1" id="KW-0175">Coiled coil</keyword>
<protein>
    <submittedName>
        <fullName evidence="4">Uncharacterized protein LOC124294087</fullName>
    </submittedName>
</protein>